<evidence type="ECO:0000259" key="8">
    <source>
        <dbReference type="Pfam" id="PF03732"/>
    </source>
</evidence>
<dbReference type="GO" id="GO:0010333">
    <property type="term" value="F:terpene synthase activity"/>
    <property type="evidence" value="ECO:0007669"/>
    <property type="project" value="InterPro"/>
</dbReference>
<evidence type="ECO:0000313" key="10">
    <source>
        <dbReference type="EMBL" id="KAA8524547.1"/>
    </source>
</evidence>
<dbReference type="PANTHER" id="PTHR31225:SF245">
    <property type="entry name" value="(-)-ALPHA-TERPINEOL SYNTHASE-LIKE"/>
    <property type="match status" value="1"/>
</dbReference>
<proteinExistence type="predicted"/>
<keyword evidence="11" id="KW-1185">Reference proteome</keyword>
<dbReference type="Pfam" id="PF03732">
    <property type="entry name" value="Retrotrans_gag"/>
    <property type="match status" value="1"/>
</dbReference>
<keyword evidence="4" id="KW-0460">Magnesium</keyword>
<evidence type="ECO:0000256" key="1">
    <source>
        <dbReference type="ARBA" id="ARBA00001936"/>
    </source>
</evidence>
<organism evidence="10 11">
    <name type="scientific">Nyssa sinensis</name>
    <dbReference type="NCBI Taxonomy" id="561372"/>
    <lineage>
        <taxon>Eukaryota</taxon>
        <taxon>Viridiplantae</taxon>
        <taxon>Streptophyta</taxon>
        <taxon>Embryophyta</taxon>
        <taxon>Tracheophyta</taxon>
        <taxon>Spermatophyta</taxon>
        <taxon>Magnoliopsida</taxon>
        <taxon>eudicotyledons</taxon>
        <taxon>Gunneridae</taxon>
        <taxon>Pentapetalae</taxon>
        <taxon>asterids</taxon>
        <taxon>Cornales</taxon>
        <taxon>Nyssaceae</taxon>
        <taxon>Nyssa</taxon>
    </lineage>
</organism>
<dbReference type="Gene3D" id="1.50.10.130">
    <property type="entry name" value="Terpene synthase, N-terminal domain"/>
    <property type="match status" value="1"/>
</dbReference>
<dbReference type="InterPro" id="IPR005162">
    <property type="entry name" value="Retrotrans_gag_dom"/>
</dbReference>
<dbReference type="EMBL" id="CM018047">
    <property type="protein sequence ID" value="KAA8524547.1"/>
    <property type="molecule type" value="Genomic_DNA"/>
</dbReference>
<comment type="cofactor">
    <cofactor evidence="2">
        <name>Mg(2+)</name>
        <dbReference type="ChEBI" id="CHEBI:18420"/>
    </cofactor>
</comment>
<dbReference type="GO" id="GO:0000287">
    <property type="term" value="F:magnesium ion binding"/>
    <property type="evidence" value="ECO:0007669"/>
    <property type="project" value="InterPro"/>
</dbReference>
<evidence type="ECO:0000256" key="5">
    <source>
        <dbReference type="ARBA" id="ARBA00023211"/>
    </source>
</evidence>
<keyword evidence="5" id="KW-0464">Manganese</keyword>
<dbReference type="InterPro" id="IPR008930">
    <property type="entry name" value="Terpenoid_cyclase/PrenylTrfase"/>
</dbReference>
<protein>
    <submittedName>
        <fullName evidence="10">Uncharacterized protein</fullName>
    </submittedName>
</protein>
<keyword evidence="3" id="KW-0479">Metal-binding</keyword>
<comment type="cofactor">
    <cofactor evidence="1">
        <name>Mn(2+)</name>
        <dbReference type="ChEBI" id="CHEBI:29035"/>
    </cofactor>
</comment>
<name>A0A5J5A5E9_9ASTE</name>
<dbReference type="Gene3D" id="1.10.600.10">
    <property type="entry name" value="Farnesyl Diphosphate Synthase"/>
    <property type="match status" value="1"/>
</dbReference>
<dbReference type="Proteomes" id="UP000325577">
    <property type="component" value="Linkage Group LG4"/>
</dbReference>
<evidence type="ECO:0000313" key="11">
    <source>
        <dbReference type="Proteomes" id="UP000325577"/>
    </source>
</evidence>
<dbReference type="InterPro" id="IPR005630">
    <property type="entry name" value="Terpene_synthase_metal-bd"/>
</dbReference>
<dbReference type="InterPro" id="IPR044814">
    <property type="entry name" value="Terpene_cyclase_plant_C1"/>
</dbReference>
<dbReference type="FunFam" id="1.50.10.130:FF:000001">
    <property type="entry name" value="Isoprene synthase, chloroplastic"/>
    <property type="match status" value="1"/>
</dbReference>
<dbReference type="PANTHER" id="PTHR31225">
    <property type="entry name" value="OS04G0344100 PROTEIN-RELATED"/>
    <property type="match status" value="1"/>
</dbReference>
<gene>
    <name evidence="10" type="ORF">F0562_010970</name>
</gene>
<feature type="domain" description="Terpene synthase N-terminal" evidence="7">
    <location>
        <begin position="62"/>
        <end position="234"/>
    </location>
</feature>
<dbReference type="OrthoDB" id="1936865at2759"/>
<accession>A0A5J5A5E9</accession>
<dbReference type="SUPFAM" id="SSF48576">
    <property type="entry name" value="Terpenoid synthases"/>
    <property type="match status" value="1"/>
</dbReference>
<dbReference type="Pfam" id="PF03936">
    <property type="entry name" value="Terpene_synth_C"/>
    <property type="match status" value="1"/>
</dbReference>
<dbReference type="FunFam" id="1.10.600.10:FF:000007">
    <property type="entry name" value="Isoprene synthase, chloroplastic"/>
    <property type="match status" value="1"/>
</dbReference>
<evidence type="ECO:0000256" key="2">
    <source>
        <dbReference type="ARBA" id="ARBA00001946"/>
    </source>
</evidence>
<evidence type="ECO:0000256" key="4">
    <source>
        <dbReference type="ARBA" id="ARBA00022842"/>
    </source>
</evidence>
<dbReference type="InterPro" id="IPR001906">
    <property type="entry name" value="Terpene_synth_N"/>
</dbReference>
<dbReference type="SUPFAM" id="SSF48239">
    <property type="entry name" value="Terpenoid cyclases/Protein prenyltransferases"/>
    <property type="match status" value="1"/>
</dbReference>
<evidence type="ECO:0000256" key="3">
    <source>
        <dbReference type="ARBA" id="ARBA00022723"/>
    </source>
</evidence>
<evidence type="ECO:0000259" key="9">
    <source>
        <dbReference type="Pfam" id="PF03936"/>
    </source>
</evidence>
<evidence type="ECO:0000256" key="6">
    <source>
        <dbReference type="ARBA" id="ARBA00023239"/>
    </source>
</evidence>
<sequence length="880" mass="100671">MALRLQPLFSPLLVSSTRIHSLHVCRKLPTSDTFKTVRCVTNPLTSNDQTAARRSANYPPSVWDYDFVQSLGCDYTEEKYTRPADEMKDEVKRLINETTDPLAKLELIDAVQRLGLKYQFETEIKNGVDFVYKNSSDAWLFDDLYATALRFRLLRQHGCNAPQEVFARFKDETGNFRTQLCEDVKGLLSLYEASFFGLEGETIIDEAKAFTTTNLKNMEGEISPSLARKVGHALDMPLHWRLTRVEARWFIDTYEQEQDMNPTLLQLAKLDYNIVQSVHRKEVSKLARWWVDMGLDKMSFARDRLVENYFWSCGVFFEPQFGSFREMETKVASLITTVDDIYDVYGTLEELELFTDLVDRWDINGIDKLPRNIKTCLLGMYNTSNEIGYWTLKEKGFNIIPYLSKAWADLCKAYFKEARWYHGGHKPTLEEYLENAVVSVSAPLLLLGCYFLTAEEITEEALHYIDKHPSIMRCSSTLLRLANDLGTSSDELARGDNLKSIQCYMNETGASEEAAREYISSLVHKTWKTMNKEMFECYPFSEPFLSAIPNVGRTAQCIYQYGDGHGVPDRWTKDHLMSQVSNKEKEEKRFNLSSAGSFSPEENIYFVHRSVVGPISGIRAMASNKERIEALEAGLGGVQDGLHKMEVGMADRFHHLEGTINRLSDLLLATQEPPLHGTHHREGHDWGTTGGILQNGKIGVSSIYLAMTRRNGSIASSNSLSSRELLKLTRTFREEGRHLSWANFEDELWARFGPSECEDFDEALSRIRQDGSLRDYQREFERLGNRVRGWTPRALVGTFMGGLKTDISDGIRMFKPQTLKEAIGLARMRDDQLTRQKRFVRPAPPLRAPLALPPVSRATTPTTAAPVRWLTWDEMQRRRA</sequence>
<keyword evidence="6" id="KW-0456">Lyase</keyword>
<feature type="domain" description="Terpene synthase metal-binding" evidence="9">
    <location>
        <begin position="292"/>
        <end position="529"/>
    </location>
</feature>
<dbReference type="SFLD" id="SFLDS00005">
    <property type="entry name" value="Isoprenoid_Synthase_Type_I"/>
    <property type="match status" value="1"/>
</dbReference>
<dbReference type="GO" id="GO:0016102">
    <property type="term" value="P:diterpenoid biosynthetic process"/>
    <property type="evidence" value="ECO:0007669"/>
    <property type="project" value="InterPro"/>
</dbReference>
<dbReference type="Pfam" id="PF01397">
    <property type="entry name" value="Terpene_synth"/>
    <property type="match status" value="1"/>
</dbReference>
<dbReference type="InterPro" id="IPR034741">
    <property type="entry name" value="Terpene_cyclase-like_1_C"/>
</dbReference>
<feature type="domain" description="Retrotransposon gag" evidence="8">
    <location>
        <begin position="738"/>
        <end position="804"/>
    </location>
</feature>
<dbReference type="CDD" id="cd00684">
    <property type="entry name" value="Terpene_cyclase_plant_C1"/>
    <property type="match status" value="1"/>
</dbReference>
<dbReference type="SFLD" id="SFLDG01019">
    <property type="entry name" value="Terpene_Cyclase_Like_1_C_Termi"/>
    <property type="match status" value="1"/>
</dbReference>
<dbReference type="AlphaFoldDB" id="A0A5J5A5E9"/>
<dbReference type="InterPro" id="IPR008949">
    <property type="entry name" value="Isoprenoid_synthase_dom_sf"/>
</dbReference>
<evidence type="ECO:0000259" key="7">
    <source>
        <dbReference type="Pfam" id="PF01397"/>
    </source>
</evidence>
<dbReference type="InterPro" id="IPR050148">
    <property type="entry name" value="Terpene_synthase-like"/>
</dbReference>
<reference evidence="10 11" key="1">
    <citation type="submission" date="2019-09" db="EMBL/GenBank/DDBJ databases">
        <title>A chromosome-level genome assembly of the Chinese tupelo Nyssa sinensis.</title>
        <authorList>
            <person name="Yang X."/>
            <person name="Kang M."/>
            <person name="Yang Y."/>
            <person name="Xiong H."/>
            <person name="Wang M."/>
            <person name="Zhang Z."/>
            <person name="Wang Z."/>
            <person name="Wu H."/>
            <person name="Ma T."/>
            <person name="Liu J."/>
            <person name="Xi Z."/>
        </authorList>
    </citation>
    <scope>NUCLEOTIDE SEQUENCE [LARGE SCALE GENOMIC DNA]</scope>
    <source>
        <strain evidence="10">J267</strain>
        <tissue evidence="10">Leaf</tissue>
    </source>
</reference>
<dbReference type="InterPro" id="IPR036965">
    <property type="entry name" value="Terpene_synth_N_sf"/>
</dbReference>